<evidence type="ECO:0000313" key="1">
    <source>
        <dbReference type="EMBL" id="GAH36612.1"/>
    </source>
</evidence>
<sequence>RGVCLRWLVLLSGCFRKMKITKNYSDKMHEIPVLSNDRLDWVRSYYYRLDVQYEIIKQLKNRECALLLPSWETNVKSLKKSVRNLRVHSPQYLQRALKKLNFITVKETELFNLYGSVATYKEGIPFTVLYLADRDTKTWNRIHYTKMVAYDFFLDIDAGSHKDINHALRSCIMVCDFLTSLKCPYSVRFSGKGFHIIIPHKYFKFNKFDPHDENNIYKSYYIIAKYILDEFSEMVDLSIYDSRRVCKIAYSL</sequence>
<organism evidence="1">
    <name type="scientific">marine sediment metagenome</name>
    <dbReference type="NCBI Taxonomy" id="412755"/>
    <lineage>
        <taxon>unclassified sequences</taxon>
        <taxon>metagenomes</taxon>
        <taxon>ecological metagenomes</taxon>
    </lineage>
</organism>
<dbReference type="EMBL" id="BARU01012064">
    <property type="protein sequence ID" value="GAH36612.1"/>
    <property type="molecule type" value="Genomic_DNA"/>
</dbReference>
<feature type="non-terminal residue" evidence="1">
    <location>
        <position position="252"/>
    </location>
</feature>
<comment type="caution">
    <text evidence="1">The sequence shown here is derived from an EMBL/GenBank/DDBJ whole genome shotgun (WGS) entry which is preliminary data.</text>
</comment>
<gene>
    <name evidence="1" type="ORF">S03H2_22409</name>
</gene>
<proteinExistence type="predicted"/>
<name>X1EVM4_9ZZZZ</name>
<dbReference type="AlphaFoldDB" id="X1EVM4"/>
<reference evidence="1" key="1">
    <citation type="journal article" date="2014" name="Front. Microbiol.">
        <title>High frequency of phylogenetically diverse reductive dehalogenase-homologous genes in deep subseafloor sedimentary metagenomes.</title>
        <authorList>
            <person name="Kawai M."/>
            <person name="Futagami T."/>
            <person name="Toyoda A."/>
            <person name="Takaki Y."/>
            <person name="Nishi S."/>
            <person name="Hori S."/>
            <person name="Arai W."/>
            <person name="Tsubouchi T."/>
            <person name="Morono Y."/>
            <person name="Uchiyama I."/>
            <person name="Ito T."/>
            <person name="Fujiyama A."/>
            <person name="Inagaki F."/>
            <person name="Takami H."/>
        </authorList>
    </citation>
    <scope>NUCLEOTIDE SEQUENCE</scope>
    <source>
        <strain evidence="1">Expedition CK06-06</strain>
    </source>
</reference>
<accession>X1EVM4</accession>
<dbReference type="SUPFAM" id="SSF56747">
    <property type="entry name" value="Prim-pol domain"/>
    <property type="match status" value="1"/>
</dbReference>
<feature type="non-terminal residue" evidence="1">
    <location>
        <position position="1"/>
    </location>
</feature>
<protein>
    <submittedName>
        <fullName evidence="1">Uncharacterized protein</fullName>
    </submittedName>
</protein>